<keyword evidence="2" id="KW-0472">Membrane</keyword>
<name>A0AAD9MRY2_9ANNE</name>
<feature type="transmembrane region" description="Helical" evidence="2">
    <location>
        <begin position="178"/>
        <end position="208"/>
    </location>
</feature>
<dbReference type="Pfam" id="PF15052">
    <property type="entry name" value="TMEM169"/>
    <property type="match status" value="1"/>
</dbReference>
<protein>
    <submittedName>
        <fullName evidence="3">Uncharacterized protein</fullName>
    </submittedName>
</protein>
<accession>A0AAD9MRY2</accession>
<reference evidence="3" key="1">
    <citation type="journal article" date="2023" name="Mol. Biol. Evol.">
        <title>Third-Generation Sequencing Reveals the Adaptive Role of the Epigenome in Three Deep-Sea Polychaetes.</title>
        <authorList>
            <person name="Perez M."/>
            <person name="Aroh O."/>
            <person name="Sun Y."/>
            <person name="Lan Y."/>
            <person name="Juniper S.K."/>
            <person name="Young C.R."/>
            <person name="Angers B."/>
            <person name="Qian P.Y."/>
        </authorList>
    </citation>
    <scope>NUCLEOTIDE SEQUENCE</scope>
    <source>
        <strain evidence="3">P08H-3</strain>
    </source>
</reference>
<proteinExistence type="predicted"/>
<feature type="compositionally biased region" description="Basic and acidic residues" evidence="1">
    <location>
        <begin position="1"/>
        <end position="14"/>
    </location>
</feature>
<dbReference type="InterPro" id="IPR029386">
    <property type="entry name" value="TMEM169"/>
</dbReference>
<dbReference type="PANTHER" id="PTHR31777:SF0">
    <property type="entry name" value="TRANSMEMBRANE PROTEIN 169"/>
    <property type="match status" value="1"/>
</dbReference>
<dbReference type="Proteomes" id="UP001208570">
    <property type="component" value="Unassembled WGS sequence"/>
</dbReference>
<feature type="compositionally biased region" description="Polar residues" evidence="1">
    <location>
        <begin position="18"/>
        <end position="37"/>
    </location>
</feature>
<keyword evidence="2" id="KW-0812">Transmembrane</keyword>
<comment type="caution">
    <text evidence="3">The sequence shown here is derived from an EMBL/GenBank/DDBJ whole genome shotgun (WGS) entry which is preliminary data.</text>
</comment>
<dbReference type="PANTHER" id="PTHR31777">
    <property type="entry name" value="TRANSMEMBRANE PROTEIN 169"/>
    <property type="match status" value="1"/>
</dbReference>
<keyword evidence="4" id="KW-1185">Reference proteome</keyword>
<keyword evidence="2" id="KW-1133">Transmembrane helix</keyword>
<dbReference type="AlphaFoldDB" id="A0AAD9MRY2"/>
<organism evidence="3 4">
    <name type="scientific">Paralvinella palmiformis</name>
    <dbReference type="NCBI Taxonomy" id="53620"/>
    <lineage>
        <taxon>Eukaryota</taxon>
        <taxon>Metazoa</taxon>
        <taxon>Spiralia</taxon>
        <taxon>Lophotrochozoa</taxon>
        <taxon>Annelida</taxon>
        <taxon>Polychaeta</taxon>
        <taxon>Sedentaria</taxon>
        <taxon>Canalipalpata</taxon>
        <taxon>Terebellida</taxon>
        <taxon>Terebelliformia</taxon>
        <taxon>Alvinellidae</taxon>
        <taxon>Paralvinella</taxon>
    </lineage>
</organism>
<evidence type="ECO:0000256" key="1">
    <source>
        <dbReference type="SAM" id="MobiDB-lite"/>
    </source>
</evidence>
<dbReference type="EMBL" id="JAODUP010000832">
    <property type="protein sequence ID" value="KAK2143557.1"/>
    <property type="molecule type" value="Genomic_DNA"/>
</dbReference>
<gene>
    <name evidence="3" type="ORF">LSH36_832g01042</name>
</gene>
<evidence type="ECO:0000256" key="2">
    <source>
        <dbReference type="SAM" id="Phobius"/>
    </source>
</evidence>
<sequence length="309" mass="34583">MKSVKENNQRHTVEETSSDCPNNGNGTKTNVSQTTDDSWGLCDESPSGTLKQMAGKEPSLMSRDDHVVKIPVEDIPMTLLDQSSDDVQEDSPIIHRRPTPSSDPSATMDSMGTMNVSIYSASSSIYTGTLKRGKKDQVVEVQLQLTQGEIDRLNRSTITENRDKESPGLCSAHRGPHVLLLSILFLPFAFISSLFVNLYICTLCWYNIYLCLSEEKTIWHKIFLCPLLIVIFPLIVFLIPLAVAAFAAIRQLSWSWRRWLNEIRDFEKGFYGSLCEKLGVPECSPYEVVILNENGALSVMDENMPGTVI</sequence>
<evidence type="ECO:0000313" key="4">
    <source>
        <dbReference type="Proteomes" id="UP001208570"/>
    </source>
</evidence>
<feature type="region of interest" description="Disordered" evidence="1">
    <location>
        <begin position="83"/>
        <end position="107"/>
    </location>
</feature>
<feature type="region of interest" description="Disordered" evidence="1">
    <location>
        <begin position="1"/>
        <end position="48"/>
    </location>
</feature>
<feature type="transmembrane region" description="Helical" evidence="2">
    <location>
        <begin position="228"/>
        <end position="249"/>
    </location>
</feature>
<evidence type="ECO:0000313" key="3">
    <source>
        <dbReference type="EMBL" id="KAK2143557.1"/>
    </source>
</evidence>